<reference evidence="2 3" key="1">
    <citation type="submission" date="2015-09" db="EMBL/GenBank/DDBJ databases">
        <title>Sorangium comparison.</title>
        <authorList>
            <person name="Zaburannyi N."/>
            <person name="Bunk B."/>
            <person name="Overmann J."/>
            <person name="Mueller R."/>
        </authorList>
    </citation>
    <scope>NUCLEOTIDE SEQUENCE [LARGE SCALE GENOMIC DNA]</scope>
    <source>
        <strain evidence="2 3">So ce26</strain>
    </source>
</reference>
<dbReference type="EMBL" id="CP012673">
    <property type="protein sequence ID" value="AUX40191.1"/>
    <property type="molecule type" value="Genomic_DNA"/>
</dbReference>
<dbReference type="Proteomes" id="UP000238348">
    <property type="component" value="Chromosome"/>
</dbReference>
<dbReference type="Pfam" id="PF12770">
    <property type="entry name" value="CHAT"/>
    <property type="match status" value="1"/>
</dbReference>
<dbReference type="InterPro" id="IPR024983">
    <property type="entry name" value="CHAT_dom"/>
</dbReference>
<evidence type="ECO:0000313" key="3">
    <source>
        <dbReference type="Proteomes" id="UP000238348"/>
    </source>
</evidence>
<name>A0A2L0ELL7_SORCE</name>
<protein>
    <recommendedName>
        <fullName evidence="1">CHAT domain-containing protein</fullName>
    </recommendedName>
</protein>
<feature type="domain" description="CHAT" evidence="1">
    <location>
        <begin position="107"/>
        <end position="342"/>
    </location>
</feature>
<sequence length="669" mass="73478">MMWLDVEVETSGEDVRIAARGSRGERPAPHKLAPELGIDALTTLASKVGRAVRARKELEPAALELAQAIHAEIVKGELRDILARMTDPSRPKSEDPRENRLLVRLYIQDHALMSVPWEALCKPGTTEGFWGTDPHMLVARGVSSSDPWAPREVTGAVRVLAIAPGSNEQALLVLREALAPSIDAGEIEWLDPIAGPDISSRNLYDKLRRGKAPHIIHWLGHGGLDVRGRPSLRVADDEDGEEVWITAEAFARELSAHFYEELRLVILEACEGAKAGMFGSAADVLAKAGADAVVAHLWPVKADVARACSAEIYRSLTAAGAAGDIGASVAAARRTLLAQSAEAFSPILYLRSSDSVIFNFARRKVSSASGKRRAGALAPALHALLDRPPYTLVICDVDEDRVALKEELTRFMEENDDRPDPSMSLSAMTQRCMLRFGEEVLHSLFQQAISGPAQERPPLIDVMGGLVPPGVHITLLWRPYLEHAIAARQPGRTIYAIQVSLMSHSAKPRIVKRAAGATGWKMDPTMPKRFDVDNDIVVLRMYGGYSPELRPIFSQPVLTEDDHISGLLGGRPPQWLEELLSRPRIQPGLFLWPSVLDWRNRLLLRWLYDQRPFPKDSLVILRPDADPREPEIWDSGGGLPGAARVASITEDPVELARAIEAFAPEAPRR</sequence>
<evidence type="ECO:0000313" key="2">
    <source>
        <dbReference type="EMBL" id="AUX40191.1"/>
    </source>
</evidence>
<dbReference type="AlphaFoldDB" id="A0A2L0ELL7"/>
<accession>A0A2L0ELL7</accession>
<gene>
    <name evidence="2" type="ORF">SOCE26_015900</name>
</gene>
<organism evidence="2 3">
    <name type="scientific">Sorangium cellulosum</name>
    <name type="common">Polyangium cellulosum</name>
    <dbReference type="NCBI Taxonomy" id="56"/>
    <lineage>
        <taxon>Bacteria</taxon>
        <taxon>Pseudomonadati</taxon>
        <taxon>Myxococcota</taxon>
        <taxon>Polyangia</taxon>
        <taxon>Polyangiales</taxon>
        <taxon>Polyangiaceae</taxon>
        <taxon>Sorangium</taxon>
    </lineage>
</organism>
<evidence type="ECO:0000259" key="1">
    <source>
        <dbReference type="Pfam" id="PF12770"/>
    </source>
</evidence>
<proteinExistence type="predicted"/>